<comment type="caution">
    <text evidence="2">The sequence shown here is derived from an EMBL/GenBank/DDBJ whole genome shotgun (WGS) entry which is preliminary data.</text>
</comment>
<accession>A0A550BTM4</accession>
<protein>
    <submittedName>
        <fullName evidence="2">Uncharacterized protein</fullName>
    </submittedName>
</protein>
<name>A0A550BTM4_9AGAR</name>
<evidence type="ECO:0000313" key="2">
    <source>
        <dbReference type="EMBL" id="TRM55883.1"/>
    </source>
</evidence>
<keyword evidence="3" id="KW-1185">Reference proteome</keyword>
<sequence length="185" mass="20379">MLHPPQRRPVRRLCQASFPLLIYDCHHPPPVLPPTNGDRRCDDPITHLRMSSVAAYTSSRSSRPPVRRRDHKLRELGDERRLARSDLERAQGKLGIRAWRRRSSSGGRALRSAGSAAQAAGGAATAERADMPRNAEELRRENAQLKEAGRAAAASRRCCAMRAGFASLPAAMEVAPEARDGEKET</sequence>
<feature type="region of interest" description="Disordered" evidence="1">
    <location>
        <begin position="53"/>
        <end position="72"/>
    </location>
</feature>
<evidence type="ECO:0000256" key="1">
    <source>
        <dbReference type="SAM" id="MobiDB-lite"/>
    </source>
</evidence>
<dbReference type="Proteomes" id="UP000320762">
    <property type="component" value="Unassembled WGS sequence"/>
</dbReference>
<proteinExistence type="predicted"/>
<feature type="region of interest" description="Disordered" evidence="1">
    <location>
        <begin position="100"/>
        <end position="133"/>
    </location>
</feature>
<organism evidence="2 3">
    <name type="scientific">Schizophyllum amplum</name>
    <dbReference type="NCBI Taxonomy" id="97359"/>
    <lineage>
        <taxon>Eukaryota</taxon>
        <taxon>Fungi</taxon>
        <taxon>Dikarya</taxon>
        <taxon>Basidiomycota</taxon>
        <taxon>Agaricomycotina</taxon>
        <taxon>Agaricomycetes</taxon>
        <taxon>Agaricomycetidae</taxon>
        <taxon>Agaricales</taxon>
        <taxon>Schizophyllaceae</taxon>
        <taxon>Schizophyllum</taxon>
    </lineage>
</organism>
<feature type="compositionally biased region" description="Low complexity" evidence="1">
    <location>
        <begin position="53"/>
        <end position="64"/>
    </location>
</feature>
<evidence type="ECO:0000313" key="3">
    <source>
        <dbReference type="Proteomes" id="UP000320762"/>
    </source>
</evidence>
<dbReference type="AlphaFoldDB" id="A0A550BTM4"/>
<dbReference type="EMBL" id="VDMD01000089">
    <property type="protein sequence ID" value="TRM55883.1"/>
    <property type="molecule type" value="Genomic_DNA"/>
</dbReference>
<gene>
    <name evidence="2" type="ORF">BD626DRAFT_576409</name>
</gene>
<feature type="compositionally biased region" description="Low complexity" evidence="1">
    <location>
        <begin position="104"/>
        <end position="126"/>
    </location>
</feature>
<reference evidence="2 3" key="1">
    <citation type="journal article" date="2019" name="New Phytol.">
        <title>Comparative genomics reveals unique wood-decay strategies and fruiting body development in the Schizophyllaceae.</title>
        <authorList>
            <person name="Almasi E."/>
            <person name="Sahu N."/>
            <person name="Krizsan K."/>
            <person name="Balint B."/>
            <person name="Kovacs G.M."/>
            <person name="Kiss B."/>
            <person name="Cseklye J."/>
            <person name="Drula E."/>
            <person name="Henrissat B."/>
            <person name="Nagy I."/>
            <person name="Chovatia M."/>
            <person name="Adam C."/>
            <person name="LaButti K."/>
            <person name="Lipzen A."/>
            <person name="Riley R."/>
            <person name="Grigoriev I.V."/>
            <person name="Nagy L.G."/>
        </authorList>
    </citation>
    <scope>NUCLEOTIDE SEQUENCE [LARGE SCALE GENOMIC DNA]</scope>
    <source>
        <strain evidence="2 3">NL-1724</strain>
    </source>
</reference>